<dbReference type="OrthoDB" id="203237at2759"/>
<dbReference type="InterPro" id="IPR029063">
    <property type="entry name" value="SAM-dependent_MTases_sf"/>
</dbReference>
<protein>
    <recommendedName>
        <fullName evidence="3">[phosphatase 2A protein]-leucine-carboxy methyltransferase</fullName>
        <ecNumber evidence="3">2.1.1.233</ecNumber>
    </recommendedName>
    <alternativeName>
        <fullName evidence="7">[Phosphatase 2A protein]-leucine-carboxy methyltransferase 1</fullName>
    </alternativeName>
</protein>
<evidence type="ECO:0000256" key="4">
    <source>
        <dbReference type="ARBA" id="ARBA00022603"/>
    </source>
</evidence>
<keyword evidence="4" id="KW-0489">Methyltransferase</keyword>
<dbReference type="RefSeq" id="XP_012898855.1">
    <property type="nucleotide sequence ID" value="XM_013043401.1"/>
</dbReference>
<dbReference type="PANTHER" id="PTHR13600:SF21">
    <property type="entry name" value="LEUCINE CARBOXYL METHYLTRANSFERASE 1"/>
    <property type="match status" value="1"/>
</dbReference>
<comment type="catalytic activity">
    <reaction evidence="1">
        <text>[phosphatase 2A protein]-C-terminal L-leucine + S-adenosyl-L-methionine = [phosphatase 2A protein]-C-terminal L-leucine methyl ester + S-adenosyl-L-homocysteine</text>
        <dbReference type="Rhea" id="RHEA:48544"/>
        <dbReference type="Rhea" id="RHEA-COMP:12134"/>
        <dbReference type="Rhea" id="RHEA-COMP:12135"/>
        <dbReference type="ChEBI" id="CHEBI:57856"/>
        <dbReference type="ChEBI" id="CHEBI:59789"/>
        <dbReference type="ChEBI" id="CHEBI:90516"/>
        <dbReference type="ChEBI" id="CHEBI:90517"/>
        <dbReference type="EC" id="2.1.1.233"/>
    </reaction>
</comment>
<dbReference type="InterPro" id="IPR007213">
    <property type="entry name" value="Ppm1/Ppm2/Tcmp"/>
</dbReference>
<dbReference type="Gene3D" id="3.40.50.150">
    <property type="entry name" value="Vaccinia Virus protein VP39"/>
    <property type="match status" value="1"/>
</dbReference>
<dbReference type="AlphaFoldDB" id="D8M9R8"/>
<reference evidence="8" key="1">
    <citation type="submission" date="2010-02" db="EMBL/GenBank/DDBJ databases">
        <title>Sequencing and annotation of the Blastocystis hominis genome.</title>
        <authorList>
            <person name="Wincker P."/>
        </authorList>
    </citation>
    <scope>NUCLEOTIDE SEQUENCE</scope>
    <source>
        <strain evidence="8">Singapore isolate B</strain>
    </source>
</reference>
<sequence length="209" mass="24087">MNILPDLFVEFDLLETCKTKAMLIRTQSQLASVVFGEDSSFDAASTSPEITTSRYVLKPMDLTDCASLEAYLRDSPLSRNTPTLFLSECVLIYINPDLVNPSLQCLQKAFPNSVMVVYEQIRPNDPFGAMMIQNLHERGCDLLSLTRYPEIEDQKQRYLSLGYKKVFCQDMQHLYTYLLDPSEIKRVSRLELFDEFEEWDLSKRASIVL</sequence>
<accession>D8M9R8</accession>
<evidence type="ECO:0000256" key="7">
    <source>
        <dbReference type="ARBA" id="ARBA00032526"/>
    </source>
</evidence>
<keyword evidence="6" id="KW-0949">S-adenosyl-L-methionine</keyword>
<evidence type="ECO:0000256" key="2">
    <source>
        <dbReference type="ARBA" id="ARBA00010703"/>
    </source>
</evidence>
<dbReference type="PANTHER" id="PTHR13600">
    <property type="entry name" value="LEUCINE CARBOXYL METHYLTRANSFERASE"/>
    <property type="match status" value="1"/>
</dbReference>
<organism evidence="8">
    <name type="scientific">Blastocystis hominis</name>
    <dbReference type="NCBI Taxonomy" id="12968"/>
    <lineage>
        <taxon>Eukaryota</taxon>
        <taxon>Sar</taxon>
        <taxon>Stramenopiles</taxon>
        <taxon>Bigyra</taxon>
        <taxon>Opalozoa</taxon>
        <taxon>Opalinata</taxon>
        <taxon>Blastocystidae</taxon>
        <taxon>Blastocystis</taxon>
    </lineage>
</organism>
<dbReference type="EC" id="2.1.1.233" evidence="3"/>
<dbReference type="InParanoid" id="D8M9R8"/>
<comment type="similarity">
    <text evidence="2">Belongs to the methyltransferase superfamily. LCMT family.</text>
</comment>
<evidence type="ECO:0000256" key="6">
    <source>
        <dbReference type="ARBA" id="ARBA00022691"/>
    </source>
</evidence>
<keyword evidence="5" id="KW-0808">Transferase</keyword>
<dbReference type="InterPro" id="IPR016651">
    <property type="entry name" value="LCMT1"/>
</dbReference>
<dbReference type="GeneID" id="24922947"/>
<evidence type="ECO:0000256" key="3">
    <source>
        <dbReference type="ARBA" id="ARBA00012834"/>
    </source>
</evidence>
<name>D8M9R8_BLAHO</name>
<dbReference type="GO" id="GO:0032259">
    <property type="term" value="P:methylation"/>
    <property type="evidence" value="ECO:0007669"/>
    <property type="project" value="UniProtKB-KW"/>
</dbReference>
<gene>
    <name evidence="8" type="ORF">GSBLH_T00006823001</name>
</gene>
<evidence type="ECO:0000256" key="5">
    <source>
        <dbReference type="ARBA" id="ARBA00022679"/>
    </source>
</evidence>
<evidence type="ECO:0000256" key="1">
    <source>
        <dbReference type="ARBA" id="ARBA00000724"/>
    </source>
</evidence>
<dbReference type="Proteomes" id="UP000008312">
    <property type="component" value="Unassembled WGS sequence"/>
</dbReference>
<dbReference type="GO" id="GO:0018423">
    <property type="term" value="F:protein C-terminal leucine carboxyl O-methyltransferase activity"/>
    <property type="evidence" value="ECO:0007669"/>
    <property type="project" value="UniProtKB-EC"/>
</dbReference>
<keyword evidence="9" id="KW-1185">Reference proteome</keyword>
<dbReference type="SUPFAM" id="SSF53335">
    <property type="entry name" value="S-adenosyl-L-methionine-dependent methyltransferases"/>
    <property type="match status" value="1"/>
</dbReference>
<evidence type="ECO:0000313" key="8">
    <source>
        <dbReference type="EMBL" id="CBK24807.2"/>
    </source>
</evidence>
<dbReference type="EMBL" id="FN668689">
    <property type="protein sequence ID" value="CBK24807.2"/>
    <property type="molecule type" value="Genomic_DNA"/>
</dbReference>
<evidence type="ECO:0000313" key="9">
    <source>
        <dbReference type="Proteomes" id="UP000008312"/>
    </source>
</evidence>
<dbReference type="Pfam" id="PF04072">
    <property type="entry name" value="LCM"/>
    <property type="match status" value="1"/>
</dbReference>
<proteinExistence type="inferred from homology"/>
<dbReference type="OMA" id="NDMMDRF"/>
<dbReference type="FunCoup" id="D8M9R8">
    <property type="interactions" value="308"/>
</dbReference>